<gene>
    <name evidence="2" type="ORF">HHI36_005532</name>
</gene>
<proteinExistence type="predicted"/>
<comment type="caution">
    <text evidence="2">The sequence shown here is derived from an EMBL/GenBank/DDBJ whole genome shotgun (WGS) entry which is preliminary data.</text>
</comment>
<evidence type="ECO:0008006" key="4">
    <source>
        <dbReference type="Google" id="ProtNLM"/>
    </source>
</evidence>
<keyword evidence="3" id="KW-1185">Reference proteome</keyword>
<feature type="region of interest" description="Disordered" evidence="1">
    <location>
        <begin position="163"/>
        <end position="185"/>
    </location>
</feature>
<evidence type="ECO:0000256" key="1">
    <source>
        <dbReference type="SAM" id="MobiDB-lite"/>
    </source>
</evidence>
<evidence type="ECO:0000313" key="3">
    <source>
        <dbReference type="Proteomes" id="UP001516400"/>
    </source>
</evidence>
<accession>A0ABD2NUM9</accession>
<sequence>MAELVSSLYNRMVTGKVSHPSNNKLNNTASEIRTLNRNAQESPFGNDCWKRKHNNKKHDLILAGKITGIASIALTNEDIKKRWRSLQDTFQTEFMKQMKIKLGSGGNGSLLSSWLFPQTQSSSKKWVVVFHSSNQRIIIDEGRENYDSEEIAYLDQADLSSTSRTSEIVDDQQEASTTSSPRNFL</sequence>
<dbReference type="AlphaFoldDB" id="A0ABD2NUM9"/>
<feature type="compositionally biased region" description="Polar residues" evidence="1">
    <location>
        <begin position="174"/>
        <end position="185"/>
    </location>
</feature>
<reference evidence="2 3" key="1">
    <citation type="journal article" date="2021" name="BMC Biol.">
        <title>Horizontally acquired antibacterial genes associated with adaptive radiation of ladybird beetles.</title>
        <authorList>
            <person name="Li H.S."/>
            <person name="Tang X.F."/>
            <person name="Huang Y.H."/>
            <person name="Xu Z.Y."/>
            <person name="Chen M.L."/>
            <person name="Du X.Y."/>
            <person name="Qiu B.Y."/>
            <person name="Chen P.T."/>
            <person name="Zhang W."/>
            <person name="Slipinski A."/>
            <person name="Escalona H.E."/>
            <person name="Waterhouse R.M."/>
            <person name="Zwick A."/>
            <person name="Pang H."/>
        </authorList>
    </citation>
    <scope>NUCLEOTIDE SEQUENCE [LARGE SCALE GENOMIC DNA]</scope>
    <source>
        <strain evidence="2">SYSU2018</strain>
    </source>
</reference>
<evidence type="ECO:0000313" key="2">
    <source>
        <dbReference type="EMBL" id="KAL3282345.1"/>
    </source>
</evidence>
<dbReference type="EMBL" id="JABFTP020000144">
    <property type="protein sequence ID" value="KAL3282345.1"/>
    <property type="molecule type" value="Genomic_DNA"/>
</dbReference>
<dbReference type="Proteomes" id="UP001516400">
    <property type="component" value="Unassembled WGS sequence"/>
</dbReference>
<name>A0ABD2NUM9_9CUCU</name>
<organism evidence="2 3">
    <name type="scientific">Cryptolaemus montrouzieri</name>
    <dbReference type="NCBI Taxonomy" id="559131"/>
    <lineage>
        <taxon>Eukaryota</taxon>
        <taxon>Metazoa</taxon>
        <taxon>Ecdysozoa</taxon>
        <taxon>Arthropoda</taxon>
        <taxon>Hexapoda</taxon>
        <taxon>Insecta</taxon>
        <taxon>Pterygota</taxon>
        <taxon>Neoptera</taxon>
        <taxon>Endopterygota</taxon>
        <taxon>Coleoptera</taxon>
        <taxon>Polyphaga</taxon>
        <taxon>Cucujiformia</taxon>
        <taxon>Coccinelloidea</taxon>
        <taxon>Coccinellidae</taxon>
        <taxon>Scymninae</taxon>
        <taxon>Scymnini</taxon>
        <taxon>Cryptolaemus</taxon>
    </lineage>
</organism>
<protein>
    <recommendedName>
        <fullName evidence="4">MADF domain-containing protein</fullName>
    </recommendedName>
</protein>